<reference evidence="1" key="1">
    <citation type="journal article" date="2021" name="Proc. Natl. Acad. Sci. U.S.A.">
        <title>A Catalog of Tens of Thousands of Viruses from Human Metagenomes Reveals Hidden Associations with Chronic Diseases.</title>
        <authorList>
            <person name="Tisza M.J."/>
            <person name="Buck C.B."/>
        </authorList>
    </citation>
    <scope>NUCLEOTIDE SEQUENCE</scope>
    <source>
        <strain evidence="1">Ctzr51</strain>
    </source>
</reference>
<name>A0A8S5UN62_9CAUD</name>
<dbReference type="EMBL" id="BK016111">
    <property type="protein sequence ID" value="DAF95925.1"/>
    <property type="molecule type" value="Genomic_DNA"/>
</dbReference>
<organism evidence="1">
    <name type="scientific">Siphoviridae sp. ctzr51</name>
    <dbReference type="NCBI Taxonomy" id="2825751"/>
    <lineage>
        <taxon>Viruses</taxon>
        <taxon>Duplodnaviria</taxon>
        <taxon>Heunggongvirae</taxon>
        <taxon>Uroviricota</taxon>
        <taxon>Caudoviricetes</taxon>
    </lineage>
</organism>
<dbReference type="Pfam" id="PF18897">
    <property type="entry name" value="Gp3-like"/>
    <property type="match status" value="1"/>
</dbReference>
<sequence length="244" mass="27999">MFYLKGLYMVSGRIKKQIPKTNKLIFPRIGSICVGLKNDKGLPQSVDYFIARGKYAGLFHKVYGDRPQTIQIIFPDDEAQNVCNESYEYRNDAGARVAYGDGETFHVWDGMQYTALNVNEYPNLMENVSKKYPNRRTRRGDNGWDITLTMTFIIPLIKGIAGVWTFVTKGAASTIPNIRDIFDAVLYERGFVRGIIWDMNVQFCISQKPDTHSRYPVVSIVPNESDENIQKIKESYKPFKLIDK</sequence>
<protein>
    <submittedName>
        <fullName evidence="1">Uncharacterized protein</fullName>
    </submittedName>
</protein>
<dbReference type="InterPro" id="IPR043991">
    <property type="entry name" value="Gp3-like"/>
</dbReference>
<proteinExistence type="predicted"/>
<accession>A0A8S5UN62</accession>
<evidence type="ECO:0000313" key="1">
    <source>
        <dbReference type="EMBL" id="DAF95925.1"/>
    </source>
</evidence>